<proteinExistence type="predicted"/>
<gene>
    <name evidence="1" type="ORF">DFR56_102347</name>
</gene>
<accession>A0A2V3WLF2</accession>
<sequence>MISPQGGKAWIGLGAFAKRVHSKRLLYLEFKVLPIQP</sequence>
<dbReference type="AlphaFoldDB" id="A0A2V3WLF2"/>
<keyword evidence="2" id="KW-1185">Reference proteome</keyword>
<protein>
    <submittedName>
        <fullName evidence="1">Uncharacterized protein</fullName>
    </submittedName>
</protein>
<dbReference type="Proteomes" id="UP000247978">
    <property type="component" value="Unassembled WGS sequence"/>
</dbReference>
<comment type="caution">
    <text evidence="1">The sequence shown here is derived from an EMBL/GenBank/DDBJ whole genome shotgun (WGS) entry which is preliminary data.</text>
</comment>
<evidence type="ECO:0000313" key="1">
    <source>
        <dbReference type="EMBL" id="PXW89569.1"/>
    </source>
</evidence>
<dbReference type="EMBL" id="QJJQ01000002">
    <property type="protein sequence ID" value="PXW89569.1"/>
    <property type="molecule type" value="Genomic_DNA"/>
</dbReference>
<reference evidence="1 2" key="1">
    <citation type="submission" date="2018-05" db="EMBL/GenBank/DDBJ databases">
        <title>Genomic Encyclopedia of Type Strains, Phase IV (KMG-IV): sequencing the most valuable type-strain genomes for metagenomic binning, comparative biology and taxonomic classification.</title>
        <authorList>
            <person name="Goeker M."/>
        </authorList>
    </citation>
    <scope>NUCLEOTIDE SEQUENCE [LARGE SCALE GENOMIC DNA]</scope>
    <source>
        <strain evidence="1 2">DSM 28556</strain>
    </source>
</reference>
<name>A0A2V3WLF2_9BACI</name>
<organism evidence="1 2">
    <name type="scientific">Pseudogracilibacillus auburnensis</name>
    <dbReference type="NCBI Taxonomy" id="1494959"/>
    <lineage>
        <taxon>Bacteria</taxon>
        <taxon>Bacillati</taxon>
        <taxon>Bacillota</taxon>
        <taxon>Bacilli</taxon>
        <taxon>Bacillales</taxon>
        <taxon>Bacillaceae</taxon>
        <taxon>Pseudogracilibacillus</taxon>
    </lineage>
</organism>
<evidence type="ECO:0000313" key="2">
    <source>
        <dbReference type="Proteomes" id="UP000247978"/>
    </source>
</evidence>